<sequence>MKIILKESGSVPVTLHVPAFIAVRFICHAVKAANFGRGMRAAVKELKKAKKTWGHLVIAEIESADGDGVKIIL</sequence>
<dbReference type="Proteomes" id="UP000824110">
    <property type="component" value="Unassembled WGS sequence"/>
</dbReference>
<organism evidence="1 2">
    <name type="scientific">Candidatus Coproplasma excrementigallinarum</name>
    <dbReference type="NCBI Taxonomy" id="2840747"/>
    <lineage>
        <taxon>Bacteria</taxon>
        <taxon>Bacillati</taxon>
        <taxon>Bacillota</taxon>
        <taxon>Clostridia</taxon>
        <taxon>Eubacteriales</taxon>
        <taxon>Candidatus Coproplasma</taxon>
    </lineage>
</organism>
<dbReference type="AlphaFoldDB" id="A0A9D1MJZ2"/>
<gene>
    <name evidence="1" type="ORF">IAB69_04725</name>
</gene>
<proteinExistence type="predicted"/>
<reference evidence="1" key="2">
    <citation type="journal article" date="2021" name="PeerJ">
        <title>Extensive microbial diversity within the chicken gut microbiome revealed by metagenomics and culture.</title>
        <authorList>
            <person name="Gilroy R."/>
            <person name="Ravi A."/>
            <person name="Getino M."/>
            <person name="Pursley I."/>
            <person name="Horton D.L."/>
            <person name="Alikhan N.F."/>
            <person name="Baker D."/>
            <person name="Gharbi K."/>
            <person name="Hall N."/>
            <person name="Watson M."/>
            <person name="Adriaenssens E.M."/>
            <person name="Foster-Nyarko E."/>
            <person name="Jarju S."/>
            <person name="Secka A."/>
            <person name="Antonio M."/>
            <person name="Oren A."/>
            <person name="Chaudhuri R.R."/>
            <person name="La Ragione R."/>
            <person name="Hildebrand F."/>
            <person name="Pallen M.J."/>
        </authorList>
    </citation>
    <scope>NUCLEOTIDE SEQUENCE</scope>
    <source>
        <strain evidence="1">CHK195-12923</strain>
    </source>
</reference>
<comment type="caution">
    <text evidence="1">The sequence shown here is derived from an EMBL/GenBank/DDBJ whole genome shotgun (WGS) entry which is preliminary data.</text>
</comment>
<dbReference type="EMBL" id="DVNE01000045">
    <property type="protein sequence ID" value="HIU61933.1"/>
    <property type="molecule type" value="Genomic_DNA"/>
</dbReference>
<evidence type="ECO:0000313" key="1">
    <source>
        <dbReference type="EMBL" id="HIU61933.1"/>
    </source>
</evidence>
<accession>A0A9D1MJZ2</accession>
<protein>
    <submittedName>
        <fullName evidence="1">Uncharacterized protein</fullName>
    </submittedName>
</protein>
<evidence type="ECO:0000313" key="2">
    <source>
        <dbReference type="Proteomes" id="UP000824110"/>
    </source>
</evidence>
<reference evidence="1" key="1">
    <citation type="submission" date="2020-10" db="EMBL/GenBank/DDBJ databases">
        <authorList>
            <person name="Gilroy R."/>
        </authorList>
    </citation>
    <scope>NUCLEOTIDE SEQUENCE</scope>
    <source>
        <strain evidence="1">CHK195-12923</strain>
    </source>
</reference>
<name>A0A9D1MJZ2_9FIRM</name>